<dbReference type="EMBL" id="JAIQCJ010002005">
    <property type="protein sequence ID" value="KAJ8785724.1"/>
    <property type="molecule type" value="Genomic_DNA"/>
</dbReference>
<organism evidence="1 2">
    <name type="scientific">Eschrichtius robustus</name>
    <name type="common">California gray whale</name>
    <name type="synonym">Eschrichtius gibbosus</name>
    <dbReference type="NCBI Taxonomy" id="9764"/>
    <lineage>
        <taxon>Eukaryota</taxon>
        <taxon>Metazoa</taxon>
        <taxon>Chordata</taxon>
        <taxon>Craniata</taxon>
        <taxon>Vertebrata</taxon>
        <taxon>Euteleostomi</taxon>
        <taxon>Mammalia</taxon>
        <taxon>Eutheria</taxon>
        <taxon>Laurasiatheria</taxon>
        <taxon>Artiodactyla</taxon>
        <taxon>Whippomorpha</taxon>
        <taxon>Cetacea</taxon>
        <taxon>Mysticeti</taxon>
        <taxon>Eschrichtiidae</taxon>
        <taxon>Eschrichtius</taxon>
    </lineage>
</organism>
<keyword evidence="2" id="KW-1185">Reference proteome</keyword>
<comment type="caution">
    <text evidence="1">The sequence shown here is derived from an EMBL/GenBank/DDBJ whole genome shotgun (WGS) entry which is preliminary data.</text>
</comment>
<sequence>MRTPGEPSALATLEAWEVRKGRSWPSWGPLAAERGDGSGPASVDRQASTQCRILFDSGIFPRRERGGCFTPFLHALEVHEKSHTPLLSEGPNVAPSLSESVRCGSRPSSGSGLATLCVCSCRAGAPSSRRIPLQFLSHINGRIRESPGRPGNSP</sequence>
<dbReference type="Proteomes" id="UP001159641">
    <property type="component" value="Unassembled WGS sequence"/>
</dbReference>
<accession>A0AB34H223</accession>
<name>A0AB34H223_ESCRO</name>
<gene>
    <name evidence="1" type="ORF">J1605_006684</name>
</gene>
<proteinExistence type="predicted"/>
<protein>
    <submittedName>
        <fullName evidence="1">Uncharacterized protein</fullName>
    </submittedName>
</protein>
<evidence type="ECO:0000313" key="1">
    <source>
        <dbReference type="EMBL" id="KAJ8785724.1"/>
    </source>
</evidence>
<reference evidence="1 2" key="1">
    <citation type="submission" date="2022-11" db="EMBL/GenBank/DDBJ databases">
        <title>Whole genome sequence of Eschrichtius robustus ER-17-0199.</title>
        <authorList>
            <person name="Bruniche-Olsen A."/>
            <person name="Black A.N."/>
            <person name="Fields C.J."/>
            <person name="Walden K."/>
            <person name="Dewoody J.A."/>
        </authorList>
    </citation>
    <scope>NUCLEOTIDE SEQUENCE [LARGE SCALE GENOMIC DNA]</scope>
    <source>
        <strain evidence="1">ER-17-0199</strain>
        <tissue evidence="1">Blubber</tissue>
    </source>
</reference>
<evidence type="ECO:0000313" key="2">
    <source>
        <dbReference type="Proteomes" id="UP001159641"/>
    </source>
</evidence>
<dbReference type="AlphaFoldDB" id="A0AB34H223"/>